<feature type="transmembrane region" description="Helical" evidence="2">
    <location>
        <begin position="37"/>
        <end position="58"/>
    </location>
</feature>
<reference evidence="3 4" key="1">
    <citation type="journal article" date="2009" name="Nature">
        <title>Evolution of pathogenicity and sexual reproduction in eight Candida genomes.</title>
        <authorList>
            <person name="Butler G."/>
            <person name="Rasmussen M.D."/>
            <person name="Lin M.F."/>
            <person name="Santos M.A."/>
            <person name="Sakthikumar S."/>
            <person name="Munro C.A."/>
            <person name="Rheinbay E."/>
            <person name="Grabherr M."/>
            <person name="Forche A."/>
            <person name="Reedy J.L."/>
            <person name="Agrafioti I."/>
            <person name="Arnaud M.B."/>
            <person name="Bates S."/>
            <person name="Brown A.J."/>
            <person name="Brunke S."/>
            <person name="Costanzo M.C."/>
            <person name="Fitzpatrick D.A."/>
            <person name="de Groot P.W."/>
            <person name="Harris D."/>
            <person name="Hoyer L.L."/>
            <person name="Hube B."/>
            <person name="Klis F.M."/>
            <person name="Kodira C."/>
            <person name="Lennard N."/>
            <person name="Logue M.E."/>
            <person name="Martin R."/>
            <person name="Neiman A.M."/>
            <person name="Nikolaou E."/>
            <person name="Quail M.A."/>
            <person name="Quinn J."/>
            <person name="Santos M.C."/>
            <person name="Schmitzberger F.F."/>
            <person name="Sherlock G."/>
            <person name="Shah P."/>
            <person name="Silverstein K.A."/>
            <person name="Skrzypek M.S."/>
            <person name="Soll D."/>
            <person name="Staggs R."/>
            <person name="Stansfield I."/>
            <person name="Stumpf M.P."/>
            <person name="Sudbery P.E."/>
            <person name="Srikantha T."/>
            <person name="Zeng Q."/>
            <person name="Berman J."/>
            <person name="Berriman M."/>
            <person name="Heitman J."/>
            <person name="Gow N.A."/>
            <person name="Lorenz M.C."/>
            <person name="Birren B.W."/>
            <person name="Kellis M."/>
            <person name="Cuomo C.A."/>
        </authorList>
    </citation>
    <scope>NUCLEOTIDE SEQUENCE [LARGE SCALE GENOMIC DNA]</scope>
    <source>
        <strain evidence="4">ATCC 6260 / CBS 566 / DSM 6381 / JCM 1539 / NBRC 10279 / NRRL Y-324</strain>
    </source>
</reference>
<dbReference type="OMA" id="EALCCCC"/>
<dbReference type="GO" id="GO:0005886">
    <property type="term" value="C:plasma membrane"/>
    <property type="evidence" value="ECO:0007669"/>
    <property type="project" value="TreeGrafter"/>
</dbReference>
<protein>
    <recommendedName>
        <fullName evidence="5">[PSI+] induction protein 2</fullName>
    </recommendedName>
</protein>
<dbReference type="PANTHER" id="PTHR40018">
    <property type="entry name" value="[PSI+] INDUCTION PROTEIN 2"/>
    <property type="match status" value="1"/>
</dbReference>
<evidence type="ECO:0000256" key="1">
    <source>
        <dbReference type="SAM" id="MobiDB-lite"/>
    </source>
</evidence>
<sequence length="146" mass="16416">MYIGSNLFRRDFGDNVKSTADSFKSWDTCMDNKTCKIVAIVGIVLAVLVALWAISTIIQCLCMGVNCLEALCCCCCRSSKPVVYQEKQSPYNNPNMYQPVAAPMRYGPQPAYQGQRAYDDGPQPSYQGRGAYDDENPFNERQHARY</sequence>
<accession>A5DC67</accession>
<organism evidence="3 4">
    <name type="scientific">Meyerozyma guilliermondii (strain ATCC 6260 / CBS 566 / DSM 6381 / JCM 1539 / NBRC 10279 / NRRL Y-324)</name>
    <name type="common">Yeast</name>
    <name type="synonym">Candida guilliermondii</name>
    <dbReference type="NCBI Taxonomy" id="294746"/>
    <lineage>
        <taxon>Eukaryota</taxon>
        <taxon>Fungi</taxon>
        <taxon>Dikarya</taxon>
        <taxon>Ascomycota</taxon>
        <taxon>Saccharomycotina</taxon>
        <taxon>Pichiomycetes</taxon>
        <taxon>Debaryomycetaceae</taxon>
        <taxon>Meyerozyma</taxon>
    </lineage>
</organism>
<dbReference type="AlphaFoldDB" id="A5DC67"/>
<evidence type="ECO:0008006" key="5">
    <source>
        <dbReference type="Google" id="ProtNLM"/>
    </source>
</evidence>
<dbReference type="STRING" id="294746.A5DC67"/>
<dbReference type="GeneID" id="5128640"/>
<dbReference type="HOGENOM" id="CLU_120097_0_0_1"/>
<dbReference type="KEGG" id="pgu:PGUG_00872"/>
<evidence type="ECO:0000313" key="3">
    <source>
        <dbReference type="EMBL" id="EDK36774.1"/>
    </source>
</evidence>
<keyword evidence="2" id="KW-0812">Transmembrane</keyword>
<keyword evidence="2" id="KW-0472">Membrane</keyword>
<name>A5DC67_PICGU</name>
<dbReference type="InParanoid" id="A5DC67"/>
<keyword evidence="2" id="KW-1133">Transmembrane helix</keyword>
<dbReference type="InterPro" id="IPR037504">
    <property type="entry name" value="PSI_induc_2"/>
</dbReference>
<evidence type="ECO:0000313" key="4">
    <source>
        <dbReference type="Proteomes" id="UP000001997"/>
    </source>
</evidence>
<dbReference type="OrthoDB" id="3980401at2759"/>
<dbReference type="GO" id="GO:0005935">
    <property type="term" value="C:cellular bud neck"/>
    <property type="evidence" value="ECO:0007669"/>
    <property type="project" value="TreeGrafter"/>
</dbReference>
<feature type="region of interest" description="Disordered" evidence="1">
    <location>
        <begin position="103"/>
        <end position="146"/>
    </location>
</feature>
<dbReference type="eggNOG" id="ENOG502S5JV">
    <property type="taxonomic scope" value="Eukaryota"/>
</dbReference>
<evidence type="ECO:0000256" key="2">
    <source>
        <dbReference type="SAM" id="Phobius"/>
    </source>
</evidence>
<proteinExistence type="predicted"/>
<keyword evidence="4" id="KW-1185">Reference proteome</keyword>
<dbReference type="VEuPathDB" id="FungiDB:PGUG_00872"/>
<dbReference type="RefSeq" id="XP_001487495.1">
    <property type="nucleotide sequence ID" value="XM_001487445.1"/>
</dbReference>
<dbReference type="PANTHER" id="PTHR40018:SF1">
    <property type="entry name" value="[PSI+] INDUCTION PROTEIN 2"/>
    <property type="match status" value="1"/>
</dbReference>
<dbReference type="Proteomes" id="UP000001997">
    <property type="component" value="Unassembled WGS sequence"/>
</dbReference>
<gene>
    <name evidence="3" type="ORF">PGUG_00872</name>
</gene>
<dbReference type="EMBL" id="CH408155">
    <property type="protein sequence ID" value="EDK36774.1"/>
    <property type="molecule type" value="Genomic_DNA"/>
</dbReference>